<dbReference type="InterPro" id="IPR023214">
    <property type="entry name" value="HAD_sf"/>
</dbReference>
<dbReference type="GO" id="GO:0050194">
    <property type="term" value="F:phosphonoacetaldehyde hydrolase activity"/>
    <property type="evidence" value="ECO:0007669"/>
    <property type="project" value="UniProtKB-UniRule"/>
</dbReference>
<dbReference type="GO" id="GO:0006281">
    <property type="term" value="P:DNA repair"/>
    <property type="evidence" value="ECO:0007669"/>
    <property type="project" value="TreeGrafter"/>
</dbReference>
<evidence type="ECO:0000256" key="5">
    <source>
        <dbReference type="ARBA" id="ARBA00023270"/>
    </source>
</evidence>
<dbReference type="GO" id="GO:0000287">
    <property type="term" value="F:magnesium ion binding"/>
    <property type="evidence" value="ECO:0007669"/>
    <property type="project" value="UniProtKB-UniRule"/>
</dbReference>
<dbReference type="SFLD" id="SFLDF00038">
    <property type="entry name" value="phosphonoacetaldehyde_hydrolas"/>
    <property type="match status" value="1"/>
</dbReference>
<comment type="catalytic activity">
    <reaction evidence="6 9">
        <text>phosphonoacetaldehyde + H2O = acetaldehyde + phosphate + H(+)</text>
        <dbReference type="Rhea" id="RHEA:18905"/>
        <dbReference type="ChEBI" id="CHEBI:15343"/>
        <dbReference type="ChEBI" id="CHEBI:15377"/>
        <dbReference type="ChEBI" id="CHEBI:15378"/>
        <dbReference type="ChEBI" id="CHEBI:43474"/>
        <dbReference type="ChEBI" id="CHEBI:58383"/>
        <dbReference type="EC" id="3.11.1.1"/>
    </reaction>
</comment>
<name>A0A1K9YKL0_9GAMM</name>
<keyword evidence="2 9" id="KW-0479">Metal-binding</keyword>
<dbReference type="InterPro" id="IPR006323">
    <property type="entry name" value="Phosphonoacetald_hydro"/>
</dbReference>
<feature type="active site" description="Nucleophile" evidence="9">
    <location>
        <position position="21"/>
    </location>
</feature>
<dbReference type="SFLD" id="SFLDG01135">
    <property type="entry name" value="C1.5.6:_HAD__Beta-PGM__Phospha"/>
    <property type="match status" value="1"/>
</dbReference>
<dbReference type="SFLD" id="SFLDS00003">
    <property type="entry name" value="Haloacid_Dehalogenase"/>
    <property type="match status" value="1"/>
</dbReference>
<keyword evidence="5 9" id="KW-0704">Schiff base</keyword>
<comment type="similarity">
    <text evidence="9">Belongs to the HAD-like hydrolase superfamily. PhnX family.</text>
</comment>
<dbReference type="FunFam" id="1.10.150.240:FF:000006">
    <property type="entry name" value="Phosphonoacetaldehyde hydrolase"/>
    <property type="match status" value="1"/>
</dbReference>
<dbReference type="InterPro" id="IPR023198">
    <property type="entry name" value="PGP-like_dom2"/>
</dbReference>
<dbReference type="SFLD" id="SFLDG01129">
    <property type="entry name" value="C1.5:_HAD__Beta-PGM__Phosphata"/>
    <property type="match status" value="1"/>
</dbReference>
<evidence type="ECO:0000256" key="8">
    <source>
        <dbReference type="ARBA" id="ARBA00066472"/>
    </source>
</evidence>
<dbReference type="PANTHER" id="PTHR43434">
    <property type="entry name" value="PHOSPHOGLYCOLATE PHOSPHATASE"/>
    <property type="match status" value="1"/>
</dbReference>
<dbReference type="Gene3D" id="1.10.150.240">
    <property type="entry name" value="Putative phosphatase, domain 2"/>
    <property type="match status" value="1"/>
</dbReference>
<evidence type="ECO:0000256" key="6">
    <source>
        <dbReference type="ARBA" id="ARBA00052005"/>
    </source>
</evidence>
<keyword evidence="4 9" id="KW-0460">Magnesium</keyword>
<dbReference type="AlphaFoldDB" id="A0A1K9YKL0"/>
<proteinExistence type="inferred from homology"/>
<comment type="cofactor">
    <cofactor evidence="9">
        <name>Mg(2+)</name>
        <dbReference type="ChEBI" id="CHEBI:18420"/>
    </cofactor>
    <text evidence="9">Binds 1 Mg(2+) ion per subunit.</text>
</comment>
<gene>
    <name evidence="9" type="primary">phnX</name>
    <name evidence="10" type="ORF">NVI5450_0052</name>
</gene>
<dbReference type="SUPFAM" id="SSF56784">
    <property type="entry name" value="HAD-like"/>
    <property type="match status" value="1"/>
</dbReference>
<feature type="binding site" evidence="9">
    <location>
        <position position="197"/>
    </location>
    <ligand>
        <name>Mg(2+)</name>
        <dbReference type="ChEBI" id="CHEBI:18420"/>
    </ligand>
</feature>
<accession>A0A1K9YKL0</accession>
<feature type="binding site" evidence="9">
    <location>
        <position position="23"/>
    </location>
    <ligand>
        <name>Mg(2+)</name>
        <dbReference type="ChEBI" id="CHEBI:18420"/>
    </ligand>
</feature>
<evidence type="ECO:0000256" key="3">
    <source>
        <dbReference type="ARBA" id="ARBA00022801"/>
    </source>
</evidence>
<dbReference type="InterPro" id="IPR006439">
    <property type="entry name" value="HAD-SF_hydro_IA"/>
</dbReference>
<evidence type="ECO:0000313" key="10">
    <source>
        <dbReference type="EMBL" id="SGY81662.1"/>
    </source>
</evidence>
<dbReference type="Proteomes" id="UP000183794">
    <property type="component" value="Unassembled WGS sequence"/>
</dbReference>
<dbReference type="EC" id="3.11.1.1" evidence="8 9"/>
<dbReference type="Pfam" id="PF00702">
    <property type="entry name" value="Hydrolase"/>
    <property type="match status" value="1"/>
</dbReference>
<evidence type="ECO:0000256" key="9">
    <source>
        <dbReference type="HAMAP-Rule" id="MF_01375"/>
    </source>
</evidence>
<evidence type="ECO:0000313" key="11">
    <source>
        <dbReference type="Proteomes" id="UP000183794"/>
    </source>
</evidence>
<dbReference type="OrthoDB" id="5504491at2"/>
<sequence>MSNIVKDQSVKLNHVQSVIFDWAGTIVDFGSFAPTTIFIAAFKSQYDFDISLAEARVPMGLGKWNHIKAVSELPDVAARWQAQFGSMISTADIDAIYETFMPLQIAKVGEHADPIPHALDVVNDLKQQGVKIGSCSGYPRVVMDKLIPVAAAKGYVPDCVVATDDLPAGGRPAPHMVLKNVIDMAVTDVGACIKVDDSVPGIEEGHNAGMWTVGLLLSGNEAGLTLEEYLAADEATLHLSREKARDRFTPFNAHYLIDTIAELPQVLADIDARLAAGERP</sequence>
<organism evidence="10 11">
    <name type="scientific">Moritella viscosa</name>
    <dbReference type="NCBI Taxonomy" id="80854"/>
    <lineage>
        <taxon>Bacteria</taxon>
        <taxon>Pseudomonadati</taxon>
        <taxon>Pseudomonadota</taxon>
        <taxon>Gammaproteobacteria</taxon>
        <taxon>Alteromonadales</taxon>
        <taxon>Moritellaceae</taxon>
        <taxon>Moritella</taxon>
    </lineage>
</organism>
<dbReference type="NCBIfam" id="TIGR01422">
    <property type="entry name" value="phosphonatase"/>
    <property type="match status" value="1"/>
</dbReference>
<dbReference type="InterPro" id="IPR036412">
    <property type="entry name" value="HAD-like_sf"/>
</dbReference>
<reference evidence="10 11" key="1">
    <citation type="submission" date="2016-11" db="EMBL/GenBank/DDBJ databases">
        <authorList>
            <person name="Jaros S."/>
            <person name="Januszkiewicz K."/>
            <person name="Wedrychowicz H."/>
        </authorList>
    </citation>
    <scope>NUCLEOTIDE SEQUENCE [LARGE SCALE GENOMIC DNA]</scope>
    <source>
        <strain evidence="10">NVI 5450</strain>
    </source>
</reference>
<dbReference type="Gene3D" id="3.40.50.1000">
    <property type="entry name" value="HAD superfamily/HAD-like"/>
    <property type="match status" value="1"/>
</dbReference>
<evidence type="ECO:0000256" key="1">
    <source>
        <dbReference type="ARBA" id="ARBA00011738"/>
    </source>
</evidence>
<dbReference type="PANTHER" id="PTHR43434:SF19">
    <property type="entry name" value="PHOSPHONOACETALDEHYDE HYDROLASE"/>
    <property type="match status" value="1"/>
</dbReference>
<dbReference type="GO" id="GO:0005829">
    <property type="term" value="C:cytosol"/>
    <property type="evidence" value="ECO:0007669"/>
    <property type="project" value="TreeGrafter"/>
</dbReference>
<comment type="subunit">
    <text evidence="1 9">Homodimer.</text>
</comment>
<dbReference type="HAMAP" id="MF_01375">
    <property type="entry name" value="PhnX"/>
    <property type="match status" value="1"/>
</dbReference>
<feature type="binding site" evidence="9">
    <location>
        <position position="21"/>
    </location>
    <ligand>
        <name>Mg(2+)</name>
        <dbReference type="ChEBI" id="CHEBI:18420"/>
    </ligand>
</feature>
<comment type="function">
    <text evidence="7 9">Involved in phosphonate degradation.</text>
</comment>
<dbReference type="RefSeq" id="WP_075517889.1">
    <property type="nucleotide sequence ID" value="NZ_FPLD01000004.1"/>
</dbReference>
<dbReference type="GO" id="GO:0008967">
    <property type="term" value="F:phosphoglycolate phosphatase activity"/>
    <property type="evidence" value="ECO:0007669"/>
    <property type="project" value="TreeGrafter"/>
</dbReference>
<feature type="active site" description="Schiff-base intermediate with substrate" evidence="9">
    <location>
        <position position="63"/>
    </location>
</feature>
<evidence type="ECO:0000256" key="4">
    <source>
        <dbReference type="ARBA" id="ARBA00022842"/>
    </source>
</evidence>
<dbReference type="EMBL" id="FPLD01000004">
    <property type="protein sequence ID" value="SGY81662.1"/>
    <property type="molecule type" value="Genomic_DNA"/>
</dbReference>
<dbReference type="NCBIfam" id="TIGR01509">
    <property type="entry name" value="HAD-SF-IA-v3"/>
    <property type="match status" value="1"/>
</dbReference>
<evidence type="ECO:0000256" key="2">
    <source>
        <dbReference type="ARBA" id="ARBA00022723"/>
    </source>
</evidence>
<dbReference type="InterPro" id="IPR050155">
    <property type="entry name" value="HAD-like_hydrolase_sf"/>
</dbReference>
<keyword evidence="3 9" id="KW-0378">Hydrolase</keyword>
<protein>
    <recommendedName>
        <fullName evidence="8 9">Phosphonoacetaldehyde hydrolase</fullName>
        <shortName evidence="9">Phosphonatase</shortName>
        <ecNumber evidence="8 9">3.11.1.1</ecNumber>
    </recommendedName>
    <alternativeName>
        <fullName evidence="9">Phosphonoacetaldehyde phosphonohydrolase</fullName>
    </alternativeName>
</protein>
<evidence type="ECO:0000256" key="7">
    <source>
        <dbReference type="ARBA" id="ARBA00056573"/>
    </source>
</evidence>
<dbReference type="GO" id="GO:0019700">
    <property type="term" value="P:organic phosphonate catabolic process"/>
    <property type="evidence" value="ECO:0007669"/>
    <property type="project" value="InterPro"/>
</dbReference>